<evidence type="ECO:0000313" key="7">
    <source>
        <dbReference type="EMBL" id="APH14774.1"/>
    </source>
</evidence>
<accession>A0A1L3NF91</accession>
<dbReference type="Pfam" id="PF00496">
    <property type="entry name" value="SBP_bac_5"/>
    <property type="match status" value="1"/>
</dbReference>
<dbReference type="Gene3D" id="3.90.76.10">
    <property type="entry name" value="Dipeptide-binding Protein, Domain 1"/>
    <property type="match status" value="1"/>
</dbReference>
<dbReference type="Proteomes" id="UP000182204">
    <property type="component" value="Chromosome"/>
</dbReference>
<evidence type="ECO:0000256" key="5">
    <source>
        <dbReference type="SAM" id="SignalP"/>
    </source>
</evidence>
<evidence type="ECO:0000259" key="6">
    <source>
        <dbReference type="Pfam" id="PF00496"/>
    </source>
</evidence>
<dbReference type="PANTHER" id="PTHR30290">
    <property type="entry name" value="PERIPLASMIC BINDING COMPONENT OF ABC TRANSPORTER"/>
    <property type="match status" value="1"/>
</dbReference>
<dbReference type="RefSeq" id="WP_072586202.1">
    <property type="nucleotide sequence ID" value="NZ_CP013243.1"/>
</dbReference>
<protein>
    <submittedName>
        <fullName evidence="7">Bacterial extracellular solute-binding s, 5 Middle family protein</fullName>
    </submittedName>
</protein>
<dbReference type="PIRSF" id="PIRSF002741">
    <property type="entry name" value="MppA"/>
    <property type="match status" value="1"/>
</dbReference>
<dbReference type="InterPro" id="IPR039424">
    <property type="entry name" value="SBP_5"/>
</dbReference>
<feature type="domain" description="Solute-binding protein family 5" evidence="6">
    <location>
        <begin position="90"/>
        <end position="475"/>
    </location>
</feature>
<dbReference type="GO" id="GO:1904680">
    <property type="term" value="F:peptide transmembrane transporter activity"/>
    <property type="evidence" value="ECO:0007669"/>
    <property type="project" value="TreeGrafter"/>
</dbReference>
<dbReference type="Gene3D" id="3.40.190.10">
    <property type="entry name" value="Periplasmic binding protein-like II"/>
    <property type="match status" value="1"/>
</dbReference>
<sequence length="564" mass="64142">MKSKRLLAAVVSCTVIFSSLLVGCGSTKTTSNNISKSTPDKEQYLNVVLLKEPNTLDPSKVNDLYGYQVDNQVFEGLTRVEKDDKGNDVVKPAGAEKWDISEDGLKWTFHLRDYEWSDGKKVTAKDFEYGIKRTLDPKTAAETELLYPIKNAEKYNSGKAKADEVGIKAIDDKTLEITLESPCAYFLKTTYFRVMYPQRQDIVEKYGEKYGTEVDKMIFCGPFKLKEWVHGNKIELEKNDKYWDKDSVKLSKATMKIVEDDGSAMQELYNGGIDVARVNSGEWREKFDKAGKYDVEKVKGTFVKYEVFNHKNKLFSNAKVRKAFALAIDREDAGKVAFKTMGPAYGWVPTAVQIGDKNYREVAGEEPLKKLKEENKDPKKLLIEGLKELGMDPDPSKLTINYLQGMKGKGSKEVPEYFQAQYKKVLDVNMKIEALEWPVFMKKIKNSDFEISSLGWSLDYDDPMGSLGMWVKSSSNQIPNNYSNPKYDELVKKAAALSPKKNDERLELFKQAENVLLYEDAAVAPIADGNKDFYKHKYVKKIIIPSFGSELDLKYVYTEGRESK</sequence>
<evidence type="ECO:0000313" key="8">
    <source>
        <dbReference type="Proteomes" id="UP000182204"/>
    </source>
</evidence>
<dbReference type="InterPro" id="IPR030678">
    <property type="entry name" value="Peptide/Ni-bd"/>
</dbReference>
<dbReference type="GO" id="GO:0015833">
    <property type="term" value="P:peptide transport"/>
    <property type="evidence" value="ECO:0007669"/>
    <property type="project" value="TreeGrafter"/>
</dbReference>
<feature type="chain" id="PRO_5039487060" evidence="5">
    <location>
        <begin position="25"/>
        <end position="564"/>
    </location>
</feature>
<feature type="signal peptide" evidence="5">
    <location>
        <begin position="1"/>
        <end position="24"/>
    </location>
</feature>
<evidence type="ECO:0000256" key="2">
    <source>
        <dbReference type="ARBA" id="ARBA00005695"/>
    </source>
</evidence>
<comment type="similarity">
    <text evidence="2">Belongs to the bacterial solute-binding protein 5 family.</text>
</comment>
<dbReference type="AlphaFoldDB" id="A0A1L3NF91"/>
<dbReference type="EMBL" id="CP013243">
    <property type="protein sequence ID" value="APH14774.1"/>
    <property type="molecule type" value="Genomic_DNA"/>
</dbReference>
<dbReference type="GO" id="GO:0043190">
    <property type="term" value="C:ATP-binding cassette (ABC) transporter complex"/>
    <property type="evidence" value="ECO:0007669"/>
    <property type="project" value="InterPro"/>
</dbReference>
<evidence type="ECO:0000256" key="4">
    <source>
        <dbReference type="ARBA" id="ARBA00022729"/>
    </source>
</evidence>
<dbReference type="GO" id="GO:0042597">
    <property type="term" value="C:periplasmic space"/>
    <property type="evidence" value="ECO:0007669"/>
    <property type="project" value="UniProtKB-ARBA"/>
</dbReference>
<dbReference type="SUPFAM" id="SSF53850">
    <property type="entry name" value="Periplasmic binding protein-like II"/>
    <property type="match status" value="1"/>
</dbReference>
<dbReference type="GO" id="GO:0030313">
    <property type="term" value="C:cell envelope"/>
    <property type="evidence" value="ECO:0007669"/>
    <property type="project" value="UniProtKB-SubCell"/>
</dbReference>
<comment type="subcellular location">
    <subcellularLocation>
        <location evidence="1">Cell envelope</location>
    </subcellularLocation>
</comment>
<evidence type="ECO:0000256" key="3">
    <source>
        <dbReference type="ARBA" id="ARBA00022448"/>
    </source>
</evidence>
<dbReference type="CDD" id="cd08504">
    <property type="entry name" value="PBP2_OppA"/>
    <property type="match status" value="1"/>
</dbReference>
<dbReference type="PROSITE" id="PS51257">
    <property type="entry name" value="PROKAR_LIPOPROTEIN"/>
    <property type="match status" value="1"/>
</dbReference>
<gene>
    <name evidence="7" type="ORF">NPD5_2767</name>
</gene>
<dbReference type="PANTHER" id="PTHR30290:SF10">
    <property type="entry name" value="PERIPLASMIC OLIGOPEPTIDE-BINDING PROTEIN-RELATED"/>
    <property type="match status" value="1"/>
</dbReference>
<dbReference type="Gene3D" id="3.10.105.10">
    <property type="entry name" value="Dipeptide-binding Protein, Domain 3"/>
    <property type="match status" value="1"/>
</dbReference>
<proteinExistence type="inferred from homology"/>
<reference evidence="7 8" key="1">
    <citation type="submission" date="2015-11" db="EMBL/GenBank/DDBJ databases">
        <authorList>
            <person name="Hill K.K."/>
            <person name="Shirey T.B."/>
            <person name="Raphael B."/>
            <person name="Daligault H.E."/>
            <person name="Davenport K.W."/>
            <person name="Bruce D.C."/>
            <person name="Foley B.T."/>
            <person name="Johnson S.L."/>
        </authorList>
    </citation>
    <scope>NUCLEOTIDE SEQUENCE [LARGE SCALE GENOMIC DNA]</scope>
    <source>
        <strain evidence="7 8">CDC_1632</strain>
    </source>
</reference>
<keyword evidence="3" id="KW-0813">Transport</keyword>
<dbReference type="FunFam" id="3.90.76.10:FF:000001">
    <property type="entry name" value="Oligopeptide ABC transporter substrate-binding protein"/>
    <property type="match status" value="1"/>
</dbReference>
<name>A0A1L3NF91_CLOSG</name>
<keyword evidence="4 5" id="KW-0732">Signal</keyword>
<evidence type="ECO:0000256" key="1">
    <source>
        <dbReference type="ARBA" id="ARBA00004196"/>
    </source>
</evidence>
<organism evidence="7 8">
    <name type="scientific">Clostridium sporogenes</name>
    <dbReference type="NCBI Taxonomy" id="1509"/>
    <lineage>
        <taxon>Bacteria</taxon>
        <taxon>Bacillati</taxon>
        <taxon>Bacillota</taxon>
        <taxon>Clostridia</taxon>
        <taxon>Eubacteriales</taxon>
        <taxon>Clostridiaceae</taxon>
        <taxon>Clostridium</taxon>
    </lineage>
</organism>
<dbReference type="InterPro" id="IPR000914">
    <property type="entry name" value="SBP_5_dom"/>
</dbReference>